<proteinExistence type="predicted"/>
<dbReference type="Proteomes" id="UP001275084">
    <property type="component" value="Unassembled WGS sequence"/>
</dbReference>
<dbReference type="AlphaFoldDB" id="A0AAJ0H541"/>
<protein>
    <submittedName>
        <fullName evidence="1">Uncharacterized protein</fullName>
    </submittedName>
</protein>
<name>A0AAJ0H541_9PEZI</name>
<evidence type="ECO:0000313" key="2">
    <source>
        <dbReference type="Proteomes" id="UP001275084"/>
    </source>
</evidence>
<sequence length="188" mass="21416">MVTVPGDPEFPLGSAEGETKAQLPYSRFADISHEEAYAIFKSVQSKPRKWAFQRQRPPQPSDAVYLRPGTKRNSPRQVWFDLCEETEDVIDICRAFLEVYVKSSWRKHLSLGPQESEWAYEITCPESVNTVWKALIAEADDKILRPARQEARKKAALRGQAKIWRLKRGKHGVGTHDERVVSVIANVG</sequence>
<reference evidence="1" key="2">
    <citation type="submission" date="2023-06" db="EMBL/GenBank/DDBJ databases">
        <authorList>
            <consortium name="Lawrence Berkeley National Laboratory"/>
            <person name="Haridas S."/>
            <person name="Hensen N."/>
            <person name="Bonometti L."/>
            <person name="Westerberg I."/>
            <person name="Brannstrom I.O."/>
            <person name="Guillou S."/>
            <person name="Cros-Aarteil S."/>
            <person name="Calhoun S."/>
            <person name="Kuo A."/>
            <person name="Mondo S."/>
            <person name="Pangilinan J."/>
            <person name="Riley R."/>
            <person name="Labutti K."/>
            <person name="Andreopoulos B."/>
            <person name="Lipzen A."/>
            <person name="Chen C."/>
            <person name="Yanf M."/>
            <person name="Daum C."/>
            <person name="Ng V."/>
            <person name="Clum A."/>
            <person name="Steindorff A."/>
            <person name="Ohm R."/>
            <person name="Martin F."/>
            <person name="Silar P."/>
            <person name="Natvig D."/>
            <person name="Lalanne C."/>
            <person name="Gautier V."/>
            <person name="Ament-Velasquez S.L."/>
            <person name="Kruys A."/>
            <person name="Hutchinson M.I."/>
            <person name="Powell A.J."/>
            <person name="Barry K."/>
            <person name="Miller A.N."/>
            <person name="Grigoriev I.V."/>
            <person name="Debuchy R."/>
            <person name="Gladieux P."/>
            <person name="Thoren M.H."/>
            <person name="Johannesson H."/>
        </authorList>
    </citation>
    <scope>NUCLEOTIDE SEQUENCE</scope>
    <source>
        <strain evidence="1">CBS 955.72</strain>
    </source>
</reference>
<evidence type="ECO:0000313" key="1">
    <source>
        <dbReference type="EMBL" id="KAK3339776.1"/>
    </source>
</evidence>
<organism evidence="1 2">
    <name type="scientific">Lasiosphaeria hispida</name>
    <dbReference type="NCBI Taxonomy" id="260671"/>
    <lineage>
        <taxon>Eukaryota</taxon>
        <taxon>Fungi</taxon>
        <taxon>Dikarya</taxon>
        <taxon>Ascomycota</taxon>
        <taxon>Pezizomycotina</taxon>
        <taxon>Sordariomycetes</taxon>
        <taxon>Sordariomycetidae</taxon>
        <taxon>Sordariales</taxon>
        <taxon>Lasiosphaeriaceae</taxon>
        <taxon>Lasiosphaeria</taxon>
    </lineage>
</organism>
<gene>
    <name evidence="1" type="ORF">B0T25DRAFT_586345</name>
</gene>
<dbReference type="EMBL" id="JAUIQD010000009">
    <property type="protein sequence ID" value="KAK3339776.1"/>
    <property type="molecule type" value="Genomic_DNA"/>
</dbReference>
<comment type="caution">
    <text evidence="1">The sequence shown here is derived from an EMBL/GenBank/DDBJ whole genome shotgun (WGS) entry which is preliminary data.</text>
</comment>
<reference evidence="1" key="1">
    <citation type="journal article" date="2023" name="Mol. Phylogenet. Evol.">
        <title>Genome-scale phylogeny and comparative genomics of the fungal order Sordariales.</title>
        <authorList>
            <person name="Hensen N."/>
            <person name="Bonometti L."/>
            <person name="Westerberg I."/>
            <person name="Brannstrom I.O."/>
            <person name="Guillou S."/>
            <person name="Cros-Aarteil S."/>
            <person name="Calhoun S."/>
            <person name="Haridas S."/>
            <person name="Kuo A."/>
            <person name="Mondo S."/>
            <person name="Pangilinan J."/>
            <person name="Riley R."/>
            <person name="LaButti K."/>
            <person name="Andreopoulos B."/>
            <person name="Lipzen A."/>
            <person name="Chen C."/>
            <person name="Yan M."/>
            <person name="Daum C."/>
            <person name="Ng V."/>
            <person name="Clum A."/>
            <person name="Steindorff A."/>
            <person name="Ohm R.A."/>
            <person name="Martin F."/>
            <person name="Silar P."/>
            <person name="Natvig D.O."/>
            <person name="Lalanne C."/>
            <person name="Gautier V."/>
            <person name="Ament-Velasquez S.L."/>
            <person name="Kruys A."/>
            <person name="Hutchinson M.I."/>
            <person name="Powell A.J."/>
            <person name="Barry K."/>
            <person name="Miller A.N."/>
            <person name="Grigoriev I.V."/>
            <person name="Debuchy R."/>
            <person name="Gladieux P."/>
            <person name="Hiltunen Thoren M."/>
            <person name="Johannesson H."/>
        </authorList>
    </citation>
    <scope>NUCLEOTIDE SEQUENCE</scope>
    <source>
        <strain evidence="1">CBS 955.72</strain>
    </source>
</reference>
<accession>A0AAJ0H541</accession>
<keyword evidence="2" id="KW-1185">Reference proteome</keyword>